<gene>
    <name evidence="1" type="ORF">SpAn4DRAFT_0901</name>
</gene>
<organism evidence="1 2">
    <name type="scientific">Sporomusa ovata</name>
    <dbReference type="NCBI Taxonomy" id="2378"/>
    <lineage>
        <taxon>Bacteria</taxon>
        <taxon>Bacillati</taxon>
        <taxon>Bacillota</taxon>
        <taxon>Negativicutes</taxon>
        <taxon>Selenomonadales</taxon>
        <taxon>Sporomusaceae</taxon>
        <taxon>Sporomusa</taxon>
    </lineage>
</organism>
<dbReference type="EMBL" id="CTRP01000014">
    <property type="protein sequence ID" value="CQR74439.1"/>
    <property type="molecule type" value="Genomic_DNA"/>
</dbReference>
<proteinExistence type="predicted"/>
<evidence type="ECO:0000313" key="2">
    <source>
        <dbReference type="Proteomes" id="UP000049855"/>
    </source>
</evidence>
<dbReference type="AlphaFoldDB" id="A0A0U1L563"/>
<reference evidence="2" key="1">
    <citation type="submission" date="2015-03" db="EMBL/GenBank/DDBJ databases">
        <authorList>
            <person name="Nijsse Bart"/>
        </authorList>
    </citation>
    <scope>NUCLEOTIDE SEQUENCE [LARGE SCALE GENOMIC DNA]</scope>
</reference>
<dbReference type="Proteomes" id="UP000049855">
    <property type="component" value="Unassembled WGS sequence"/>
</dbReference>
<evidence type="ECO:0000313" key="1">
    <source>
        <dbReference type="EMBL" id="CQR74439.1"/>
    </source>
</evidence>
<sequence>MYGRGAAKIRGLVLFARRLRQFGRHGLSASLAAAAGGAAGDFAPWRSLCATGYP</sequence>
<name>A0A0U1L563_9FIRM</name>
<keyword evidence="2" id="KW-1185">Reference proteome</keyword>
<protein>
    <submittedName>
        <fullName evidence="1">Uncharacterized protein</fullName>
    </submittedName>
</protein>
<accession>A0A0U1L563</accession>